<gene>
    <name evidence="1" type="ORF">Zmor_013989</name>
</gene>
<name>A0AA38MG77_9CUCU</name>
<evidence type="ECO:0000313" key="1">
    <source>
        <dbReference type="EMBL" id="KAJ3654831.1"/>
    </source>
</evidence>
<protein>
    <submittedName>
        <fullName evidence="1">Uncharacterized protein</fullName>
    </submittedName>
</protein>
<dbReference type="Proteomes" id="UP001168821">
    <property type="component" value="Unassembled WGS sequence"/>
</dbReference>
<evidence type="ECO:0000313" key="2">
    <source>
        <dbReference type="Proteomes" id="UP001168821"/>
    </source>
</evidence>
<dbReference type="AlphaFoldDB" id="A0AA38MG77"/>
<dbReference type="EMBL" id="JALNTZ010000004">
    <property type="protein sequence ID" value="KAJ3654831.1"/>
    <property type="molecule type" value="Genomic_DNA"/>
</dbReference>
<proteinExistence type="predicted"/>
<keyword evidence="2" id="KW-1185">Reference proteome</keyword>
<sequence length="123" mass="14767">MLTENDITLTLMEVENTFSRENLSEQQIKLKREAVLKNIVEALRQQRNKSDKKYNFFKKEQHVSSAILMDQMYESEKKLKKCEEQIMQECQNKYEEENNIGTQTQSEQNNILQQLINKQEEYL</sequence>
<comment type="caution">
    <text evidence="1">The sequence shown here is derived from an EMBL/GenBank/DDBJ whole genome shotgun (WGS) entry which is preliminary data.</text>
</comment>
<accession>A0AA38MG77</accession>
<organism evidence="1 2">
    <name type="scientific">Zophobas morio</name>
    <dbReference type="NCBI Taxonomy" id="2755281"/>
    <lineage>
        <taxon>Eukaryota</taxon>
        <taxon>Metazoa</taxon>
        <taxon>Ecdysozoa</taxon>
        <taxon>Arthropoda</taxon>
        <taxon>Hexapoda</taxon>
        <taxon>Insecta</taxon>
        <taxon>Pterygota</taxon>
        <taxon>Neoptera</taxon>
        <taxon>Endopterygota</taxon>
        <taxon>Coleoptera</taxon>
        <taxon>Polyphaga</taxon>
        <taxon>Cucujiformia</taxon>
        <taxon>Tenebrionidae</taxon>
        <taxon>Zophobas</taxon>
    </lineage>
</organism>
<reference evidence="1" key="1">
    <citation type="journal article" date="2023" name="G3 (Bethesda)">
        <title>Whole genome assemblies of Zophobas morio and Tenebrio molitor.</title>
        <authorList>
            <person name="Kaur S."/>
            <person name="Stinson S.A."/>
            <person name="diCenzo G.C."/>
        </authorList>
    </citation>
    <scope>NUCLEOTIDE SEQUENCE</scope>
    <source>
        <strain evidence="1">QUZm001</strain>
    </source>
</reference>